<evidence type="ECO:0000313" key="1">
    <source>
        <dbReference type="EMBL" id="KKQ08443.1"/>
    </source>
</evidence>
<proteinExistence type="predicted"/>
<gene>
    <name evidence="1" type="ORF">US19_C0024G0013</name>
</gene>
<dbReference type="AlphaFoldDB" id="A0A0G0EN34"/>
<accession>A0A0G0EN34</accession>
<feature type="non-terminal residue" evidence="1">
    <location>
        <position position="55"/>
    </location>
</feature>
<name>A0A0G0EN34_9BACT</name>
<reference evidence="1 2" key="1">
    <citation type="journal article" date="2015" name="Nature">
        <title>rRNA introns, odd ribosomes, and small enigmatic genomes across a large radiation of phyla.</title>
        <authorList>
            <person name="Brown C.T."/>
            <person name="Hug L.A."/>
            <person name="Thomas B.C."/>
            <person name="Sharon I."/>
            <person name="Castelle C.J."/>
            <person name="Singh A."/>
            <person name="Wilkins M.J."/>
            <person name="Williams K.H."/>
            <person name="Banfield J.F."/>
        </authorList>
    </citation>
    <scope>NUCLEOTIDE SEQUENCE [LARGE SCALE GENOMIC DNA]</scope>
</reference>
<comment type="caution">
    <text evidence="1">The sequence shown here is derived from an EMBL/GenBank/DDBJ whole genome shotgun (WGS) entry which is preliminary data.</text>
</comment>
<dbReference type="Proteomes" id="UP000034492">
    <property type="component" value="Unassembled WGS sequence"/>
</dbReference>
<evidence type="ECO:0000313" key="2">
    <source>
        <dbReference type="Proteomes" id="UP000034492"/>
    </source>
</evidence>
<dbReference type="EMBL" id="LBSA01000024">
    <property type="protein sequence ID" value="KKQ08443.1"/>
    <property type="molecule type" value="Genomic_DNA"/>
</dbReference>
<sequence length="55" mass="6584">MVYMRLALDLKLTVLFILFMAQQMRFDDEIRINILDSLLKKRSVIPNINHIQSYT</sequence>
<organism evidence="1 2">
    <name type="scientific">Candidatus Daviesbacteria bacterium GW2011_GWB1_36_5</name>
    <dbReference type="NCBI Taxonomy" id="1618426"/>
    <lineage>
        <taxon>Bacteria</taxon>
        <taxon>Candidatus Daviesiibacteriota</taxon>
    </lineage>
</organism>
<protein>
    <submittedName>
        <fullName evidence="1">Uncharacterized protein</fullName>
    </submittedName>
</protein>